<proteinExistence type="predicted"/>
<dbReference type="Proteomes" id="UP001589896">
    <property type="component" value="Unassembled WGS sequence"/>
</dbReference>
<organism evidence="1 2">
    <name type="scientific">Lysobacter korlensis</name>
    <dbReference type="NCBI Taxonomy" id="553636"/>
    <lineage>
        <taxon>Bacteria</taxon>
        <taxon>Pseudomonadati</taxon>
        <taxon>Pseudomonadota</taxon>
        <taxon>Gammaproteobacteria</taxon>
        <taxon>Lysobacterales</taxon>
        <taxon>Lysobacteraceae</taxon>
        <taxon>Lysobacter</taxon>
    </lineage>
</organism>
<dbReference type="GO" id="GO:0003677">
    <property type="term" value="F:DNA binding"/>
    <property type="evidence" value="ECO:0007669"/>
    <property type="project" value="UniProtKB-KW"/>
</dbReference>
<dbReference type="InterPro" id="IPR009351">
    <property type="entry name" value="AlkZ-like"/>
</dbReference>
<comment type="caution">
    <text evidence="1">The sequence shown here is derived from an EMBL/GenBank/DDBJ whole genome shotgun (WGS) entry which is preliminary data.</text>
</comment>
<gene>
    <name evidence="1" type="ORF">ACFFGH_11800</name>
</gene>
<dbReference type="EMBL" id="JBHLTG010000002">
    <property type="protein sequence ID" value="MFC0678522.1"/>
    <property type="molecule type" value="Genomic_DNA"/>
</dbReference>
<dbReference type="RefSeq" id="WP_386668454.1">
    <property type="nucleotide sequence ID" value="NZ_JBHLTG010000002.1"/>
</dbReference>
<keyword evidence="2" id="KW-1185">Reference proteome</keyword>
<protein>
    <submittedName>
        <fullName evidence="1">Winged helix DNA-binding domain-containing protein</fullName>
    </submittedName>
</protein>
<name>A0ABV6RQ17_9GAMM</name>
<keyword evidence="1" id="KW-0238">DNA-binding</keyword>
<evidence type="ECO:0000313" key="1">
    <source>
        <dbReference type="EMBL" id="MFC0678522.1"/>
    </source>
</evidence>
<evidence type="ECO:0000313" key="2">
    <source>
        <dbReference type="Proteomes" id="UP001589896"/>
    </source>
</evidence>
<dbReference type="PANTHER" id="PTHR38479:SF2">
    <property type="entry name" value="WINGED HELIX DNA-BINDING DOMAIN-CONTAINING PROTEIN"/>
    <property type="match status" value="1"/>
</dbReference>
<reference evidence="1 2" key="1">
    <citation type="submission" date="2024-09" db="EMBL/GenBank/DDBJ databases">
        <authorList>
            <person name="Sun Q."/>
            <person name="Mori K."/>
        </authorList>
    </citation>
    <scope>NUCLEOTIDE SEQUENCE [LARGE SCALE GENOMIC DNA]</scope>
    <source>
        <strain evidence="1 2">KCTC 23076</strain>
    </source>
</reference>
<dbReference type="PANTHER" id="PTHR38479">
    <property type="entry name" value="LMO0824 PROTEIN"/>
    <property type="match status" value="1"/>
</dbReference>
<sequence>MLRIGVEERRARLARRHRLAPAARAGDVLEATRSMVCLHATEPVTVYLSAWARVDGFAMADMERALYEDRTLVKHLAMRRTLFAFPRETLPFAQAGASERVAVAERPRLIRDVEAAGLHSDGSRWLDDASAAVLEILSDGREATMAQLRKEIPLLEGSIEFGVGKRWGGRAAVAPRVLTVLSTSGRILRARNDGSWSTSRPRWSTTEAWIGEPLQPLSDAAGTAELVRQWLRAFGPGTEADLKWWLGSTLTAVRRALAEVGAIEVDLDGRTGHLLPDDLETTDPVEPWAALLPALDPTTMGWIDRSWYLGPYKSQLFDTAGNAGPTVWWDGRIVGGWRQGEDGEVVLQLLEDVGSDARRALDDEAARLAAWLGGTRVLMRYPAPLFAAAGSGAAAR</sequence>
<dbReference type="Pfam" id="PF06224">
    <property type="entry name" value="AlkZ-like"/>
    <property type="match status" value="1"/>
</dbReference>
<accession>A0ABV6RQ17</accession>